<dbReference type="EMBL" id="UOEK01000245">
    <property type="protein sequence ID" value="VAW02874.1"/>
    <property type="molecule type" value="Genomic_DNA"/>
</dbReference>
<keyword evidence="1" id="KW-0238">DNA-binding</keyword>
<name>A0A3B0T238_9ZZZZ</name>
<dbReference type="Pfam" id="PF00486">
    <property type="entry name" value="Trans_reg_C"/>
    <property type="match status" value="1"/>
</dbReference>
<organism evidence="3">
    <name type="scientific">hydrothermal vent metagenome</name>
    <dbReference type="NCBI Taxonomy" id="652676"/>
    <lineage>
        <taxon>unclassified sequences</taxon>
        <taxon>metagenomes</taxon>
        <taxon>ecological metagenomes</taxon>
    </lineage>
</organism>
<gene>
    <name evidence="3" type="ORF">MNBD_ACTINO02-740</name>
</gene>
<accession>A0A3B0T238</accession>
<feature type="non-terminal residue" evidence="3">
    <location>
        <position position="1"/>
    </location>
</feature>
<dbReference type="InterPro" id="IPR001867">
    <property type="entry name" value="OmpR/PhoB-type_DNA-bd"/>
</dbReference>
<dbReference type="GO" id="GO:0003677">
    <property type="term" value="F:DNA binding"/>
    <property type="evidence" value="ECO:0007669"/>
    <property type="project" value="UniProtKB-KW"/>
</dbReference>
<dbReference type="GO" id="GO:0006355">
    <property type="term" value="P:regulation of DNA-templated transcription"/>
    <property type="evidence" value="ECO:0007669"/>
    <property type="project" value="InterPro"/>
</dbReference>
<dbReference type="PROSITE" id="PS51755">
    <property type="entry name" value="OMPR_PHOB"/>
    <property type="match status" value="1"/>
</dbReference>
<evidence type="ECO:0000256" key="1">
    <source>
        <dbReference type="ARBA" id="ARBA00023125"/>
    </source>
</evidence>
<evidence type="ECO:0000259" key="2">
    <source>
        <dbReference type="PROSITE" id="PS51755"/>
    </source>
</evidence>
<dbReference type="InterPro" id="IPR036388">
    <property type="entry name" value="WH-like_DNA-bd_sf"/>
</dbReference>
<dbReference type="AlphaFoldDB" id="A0A3B0T238"/>
<dbReference type="SUPFAM" id="SSF46894">
    <property type="entry name" value="C-terminal effector domain of the bipartite response regulators"/>
    <property type="match status" value="1"/>
</dbReference>
<reference evidence="3" key="1">
    <citation type="submission" date="2018-06" db="EMBL/GenBank/DDBJ databases">
        <authorList>
            <person name="Zhirakovskaya E."/>
        </authorList>
    </citation>
    <scope>NUCLEOTIDE SEQUENCE</scope>
</reference>
<dbReference type="InterPro" id="IPR016032">
    <property type="entry name" value="Sig_transdc_resp-reg_C-effctor"/>
</dbReference>
<feature type="domain" description="OmpR/PhoB-type" evidence="2">
    <location>
        <begin position="1"/>
        <end position="32"/>
    </location>
</feature>
<dbReference type="GO" id="GO:0000160">
    <property type="term" value="P:phosphorelay signal transduction system"/>
    <property type="evidence" value="ECO:0007669"/>
    <property type="project" value="InterPro"/>
</dbReference>
<evidence type="ECO:0000313" key="3">
    <source>
        <dbReference type="EMBL" id="VAW02874.1"/>
    </source>
</evidence>
<proteinExistence type="predicted"/>
<dbReference type="Gene3D" id="1.10.10.10">
    <property type="entry name" value="Winged helix-like DNA-binding domain superfamily/Winged helix DNA-binding domain"/>
    <property type="match status" value="1"/>
</dbReference>
<protein>
    <recommendedName>
        <fullName evidence="2">OmpR/PhoB-type domain-containing protein</fullName>
    </recommendedName>
</protein>
<sequence>AHIRTLRRKLGDDPNEPRFIETVYGVGYRFLDVQ</sequence>